<comment type="caution">
    <text evidence="1">The sequence shown here is derived from an EMBL/GenBank/DDBJ whole genome shotgun (WGS) entry which is preliminary data.</text>
</comment>
<dbReference type="Proteomes" id="UP000682134">
    <property type="component" value="Unassembled WGS sequence"/>
</dbReference>
<name>A0A940NTN6_9BACI</name>
<keyword evidence="2" id="KW-1185">Reference proteome</keyword>
<evidence type="ECO:0000313" key="2">
    <source>
        <dbReference type="Proteomes" id="UP000682134"/>
    </source>
</evidence>
<protein>
    <submittedName>
        <fullName evidence="1">DUF2922 domain-containing protein</fullName>
    </submittedName>
</protein>
<sequence length="72" mass="7773">MTQTLELKFLNTKEKVVTITVDNPKTPVNPVLVNQVMDKIVSNNIFLTAGGPIVAKQGARLVGREVADINLG</sequence>
<reference evidence="1" key="1">
    <citation type="submission" date="2021-04" db="EMBL/GenBank/DDBJ databases">
        <title>Genome seq and assembly of Bacillus sp.</title>
        <authorList>
            <person name="Chhetri G."/>
        </authorList>
    </citation>
    <scope>NUCLEOTIDE SEQUENCE</scope>
    <source>
        <strain evidence="1">RG28</strain>
    </source>
</reference>
<gene>
    <name evidence="1" type="ORF">J5Y03_17175</name>
</gene>
<evidence type="ECO:0000313" key="1">
    <source>
        <dbReference type="EMBL" id="MBP0726892.1"/>
    </source>
</evidence>
<dbReference type="InterPro" id="IPR021321">
    <property type="entry name" value="DUF2922"/>
</dbReference>
<dbReference type="RefSeq" id="WP_209407234.1">
    <property type="nucleotide sequence ID" value="NZ_JAGIYQ010000016.1"/>
</dbReference>
<organism evidence="1 2">
    <name type="scientific">Gottfriedia endophytica</name>
    <dbReference type="NCBI Taxonomy" id="2820819"/>
    <lineage>
        <taxon>Bacteria</taxon>
        <taxon>Bacillati</taxon>
        <taxon>Bacillota</taxon>
        <taxon>Bacilli</taxon>
        <taxon>Bacillales</taxon>
        <taxon>Bacillaceae</taxon>
        <taxon>Gottfriedia</taxon>
    </lineage>
</organism>
<dbReference type="AlphaFoldDB" id="A0A940NTN6"/>
<dbReference type="Pfam" id="PF11148">
    <property type="entry name" value="DUF2922"/>
    <property type="match status" value="1"/>
</dbReference>
<dbReference type="EMBL" id="JAGIYQ010000016">
    <property type="protein sequence ID" value="MBP0726892.1"/>
    <property type="molecule type" value="Genomic_DNA"/>
</dbReference>
<proteinExistence type="predicted"/>
<accession>A0A940NTN6</accession>